<evidence type="ECO:0000256" key="1">
    <source>
        <dbReference type="SAM" id="Phobius"/>
    </source>
</evidence>
<dbReference type="GO" id="GO:0004222">
    <property type="term" value="F:metalloendopeptidase activity"/>
    <property type="evidence" value="ECO:0007669"/>
    <property type="project" value="InterPro"/>
</dbReference>
<dbReference type="InterPro" id="IPR037219">
    <property type="entry name" value="Peptidase_M41-like"/>
</dbReference>
<proteinExistence type="predicted"/>
<comment type="caution">
    <text evidence="2">The sequence shown here is derived from an EMBL/GenBank/DDBJ whole genome shotgun (WGS) entry which is preliminary data.</text>
</comment>
<dbReference type="PANTHER" id="PTHR33471:SF7">
    <property type="entry name" value="ATP-DEPENDENT ZINC METALLOPROTEASE-RELATED"/>
    <property type="match status" value="1"/>
</dbReference>
<protein>
    <submittedName>
        <fullName evidence="2">ATP-dependent Zn protease</fullName>
    </submittedName>
</protein>
<dbReference type="AlphaFoldDB" id="A0AA43GTJ2"/>
<keyword evidence="1" id="KW-1133">Transmembrane helix</keyword>
<accession>A0AA43GTJ2</accession>
<dbReference type="EMBL" id="JANQDH010000085">
    <property type="protein sequence ID" value="MDH6061300.1"/>
    <property type="molecule type" value="Genomic_DNA"/>
</dbReference>
<dbReference type="PANTHER" id="PTHR33471">
    <property type="entry name" value="ATP-DEPENDENT ZINC METALLOPROTEASE-RELATED"/>
    <property type="match status" value="1"/>
</dbReference>
<reference evidence="2 3" key="1">
    <citation type="journal article" date="2023" name="J. Phycol.">
        <title>Chrysosporum ovalisporum is synonymous with the true-branching cyanobacterium Umezakia natans (Nostocales/Aphanizomenonaceae).</title>
        <authorList>
            <person name="McGregor G.B."/>
            <person name="Sendall B.C."/>
            <person name="Niiyama Y."/>
            <person name="Tuji A."/>
            <person name="Willis A."/>
        </authorList>
    </citation>
    <scope>NUCLEOTIDE SEQUENCE [LARGE SCALE GENOMIC DNA]</scope>
    <source>
        <strain evidence="2 3">ANA360D</strain>
    </source>
</reference>
<dbReference type="GO" id="GO:0005524">
    <property type="term" value="F:ATP binding"/>
    <property type="evidence" value="ECO:0007669"/>
    <property type="project" value="InterPro"/>
</dbReference>
<dbReference type="Gene3D" id="1.20.58.760">
    <property type="entry name" value="Peptidase M41"/>
    <property type="match status" value="1"/>
</dbReference>
<feature type="transmembrane region" description="Helical" evidence="1">
    <location>
        <begin position="7"/>
        <end position="26"/>
    </location>
</feature>
<keyword evidence="1" id="KW-0812">Transmembrane</keyword>
<evidence type="ECO:0000313" key="2">
    <source>
        <dbReference type="EMBL" id="MDH6061300.1"/>
    </source>
</evidence>
<organism evidence="2 3">
    <name type="scientific">Chrysosporum bergii ANA360D</name>
    <dbReference type="NCBI Taxonomy" id="617107"/>
    <lineage>
        <taxon>Bacteria</taxon>
        <taxon>Bacillati</taxon>
        <taxon>Cyanobacteriota</taxon>
        <taxon>Cyanophyceae</taxon>
        <taxon>Nostocales</taxon>
        <taxon>Nodulariaceae</taxon>
        <taxon>Chrysosporum</taxon>
    </lineage>
</organism>
<name>A0AA43GTJ2_9CYAN</name>
<dbReference type="RefSeq" id="WP_280655276.1">
    <property type="nucleotide sequence ID" value="NZ_JANQDH010000085.1"/>
</dbReference>
<evidence type="ECO:0000313" key="3">
    <source>
        <dbReference type="Proteomes" id="UP001159387"/>
    </source>
</evidence>
<keyword evidence="2" id="KW-0645">Protease</keyword>
<gene>
    <name evidence="2" type="ORF">NWP17_12780</name>
</gene>
<keyword evidence="1" id="KW-0472">Membrane</keyword>
<dbReference type="GO" id="GO:0006508">
    <property type="term" value="P:proteolysis"/>
    <property type="evidence" value="ECO:0007669"/>
    <property type="project" value="UniProtKB-KW"/>
</dbReference>
<dbReference type="SUPFAM" id="SSF140990">
    <property type="entry name" value="FtsH protease domain-like"/>
    <property type="match status" value="1"/>
</dbReference>
<keyword evidence="3" id="KW-1185">Reference proteome</keyword>
<sequence length="226" mass="24765">MNQTALNLVAISIFIMTLSVLLGPLIHLSPTVPAVATFAILAIATFDNFSWQGQGGTIFLDWVAGFSPQHRDRIIHHEAGHFLTAHLLNIPVTGYTLSAWEAWKQGQPGQGGVKFDDSELVSQLEQGIISAQMLDRYCTIWMAGMAAETLVFDHAEGGVDDQNKLTGVLAGLGFSQSACLQKQRFHFLQAKTLLQENWSSYQALVQSMQNRASVTDCQLVITDTDT</sequence>
<dbReference type="GO" id="GO:0004176">
    <property type="term" value="F:ATP-dependent peptidase activity"/>
    <property type="evidence" value="ECO:0007669"/>
    <property type="project" value="InterPro"/>
</dbReference>
<dbReference type="Proteomes" id="UP001159387">
    <property type="component" value="Unassembled WGS sequence"/>
</dbReference>
<keyword evidence="2" id="KW-0378">Hydrolase</keyword>